<evidence type="ECO:0000313" key="2">
    <source>
        <dbReference type="Proteomes" id="UP001476950"/>
    </source>
</evidence>
<name>A0ABV0KQ85_9CYAN</name>
<protein>
    <submittedName>
        <fullName evidence="1">Uncharacterized protein</fullName>
    </submittedName>
</protein>
<dbReference type="RefSeq" id="WP_190447226.1">
    <property type="nucleotide sequence ID" value="NZ_JAMPLM010000033.1"/>
</dbReference>
<reference evidence="1 2" key="1">
    <citation type="submission" date="2022-04" db="EMBL/GenBank/DDBJ databases">
        <title>Positive selection, recombination, and allopatry shape intraspecific diversity of widespread and dominant cyanobacteria.</title>
        <authorList>
            <person name="Wei J."/>
            <person name="Shu W."/>
            <person name="Hu C."/>
        </authorList>
    </citation>
    <scope>NUCLEOTIDE SEQUENCE [LARGE SCALE GENOMIC DNA]</scope>
    <source>
        <strain evidence="1 2">AS-A4</strain>
    </source>
</reference>
<gene>
    <name evidence="1" type="ORF">NDI38_23540</name>
</gene>
<accession>A0ABV0KQ85</accession>
<dbReference type="EMBL" id="JAMPLM010000033">
    <property type="protein sequence ID" value="MEP1061407.1"/>
    <property type="molecule type" value="Genomic_DNA"/>
</dbReference>
<dbReference type="Proteomes" id="UP001476950">
    <property type="component" value="Unassembled WGS sequence"/>
</dbReference>
<evidence type="ECO:0000313" key="1">
    <source>
        <dbReference type="EMBL" id="MEP1061407.1"/>
    </source>
</evidence>
<organism evidence="1 2">
    <name type="scientific">Stenomitos frigidus AS-A4</name>
    <dbReference type="NCBI Taxonomy" id="2933935"/>
    <lineage>
        <taxon>Bacteria</taxon>
        <taxon>Bacillati</taxon>
        <taxon>Cyanobacteriota</taxon>
        <taxon>Cyanophyceae</taxon>
        <taxon>Leptolyngbyales</taxon>
        <taxon>Leptolyngbyaceae</taxon>
        <taxon>Stenomitos</taxon>
    </lineage>
</organism>
<sequence>MRSIQGQPKATLYQLVDHILAAGEISRQDHLQLTSILLAEQKLLDSERNKINRIFDQISTGRLKLIN</sequence>
<keyword evidence="2" id="KW-1185">Reference proteome</keyword>
<proteinExistence type="predicted"/>
<comment type="caution">
    <text evidence="1">The sequence shown here is derived from an EMBL/GenBank/DDBJ whole genome shotgun (WGS) entry which is preliminary data.</text>
</comment>